<comment type="caution">
    <text evidence="2">The sequence shown here is derived from an EMBL/GenBank/DDBJ whole genome shotgun (WGS) entry which is preliminary data.</text>
</comment>
<name>A0A7J9L8Q6_GOSSC</name>
<accession>A0A7J9L8Q6</accession>
<keyword evidence="1" id="KW-0472">Membrane</keyword>
<proteinExistence type="predicted"/>
<dbReference type="EMBL" id="JABFAF010000005">
    <property type="protein sequence ID" value="MBA0855182.1"/>
    <property type="molecule type" value="Genomic_DNA"/>
</dbReference>
<keyword evidence="3" id="KW-1185">Reference proteome</keyword>
<dbReference type="AlphaFoldDB" id="A0A7J9L8Q6"/>
<dbReference type="Proteomes" id="UP000593576">
    <property type="component" value="Unassembled WGS sequence"/>
</dbReference>
<evidence type="ECO:0000313" key="3">
    <source>
        <dbReference type="Proteomes" id="UP000593576"/>
    </source>
</evidence>
<protein>
    <submittedName>
        <fullName evidence="2">Uncharacterized protein</fullName>
    </submittedName>
</protein>
<reference evidence="2 3" key="1">
    <citation type="journal article" date="2019" name="Genome Biol. Evol.">
        <title>Insights into the evolution of the New World diploid cottons (Gossypium, subgenus Houzingenia) based on genome sequencing.</title>
        <authorList>
            <person name="Grover C.E."/>
            <person name="Arick M.A. 2nd"/>
            <person name="Thrash A."/>
            <person name="Conover J.L."/>
            <person name="Sanders W.S."/>
            <person name="Peterson D.G."/>
            <person name="Frelichowski J.E."/>
            <person name="Scheffler J.A."/>
            <person name="Scheffler B.E."/>
            <person name="Wendel J.F."/>
        </authorList>
    </citation>
    <scope>NUCLEOTIDE SEQUENCE [LARGE SCALE GENOMIC DNA]</scope>
    <source>
        <strain evidence="2">1</strain>
        <tissue evidence="2">Leaf</tissue>
    </source>
</reference>
<sequence>MTDLYVICMTNSVHDILYGVGILLWRKYCTGGSATITVTGGLAAYTVIGNFAVILLLAALLRCY</sequence>
<evidence type="ECO:0000256" key="1">
    <source>
        <dbReference type="SAM" id="Phobius"/>
    </source>
</evidence>
<keyword evidence="1" id="KW-0812">Transmembrane</keyword>
<feature type="transmembrane region" description="Helical" evidence="1">
    <location>
        <begin position="42"/>
        <end position="61"/>
    </location>
</feature>
<keyword evidence="1" id="KW-1133">Transmembrane helix</keyword>
<evidence type="ECO:0000313" key="2">
    <source>
        <dbReference type="EMBL" id="MBA0855182.1"/>
    </source>
</evidence>
<gene>
    <name evidence="2" type="ORF">Goshw_010259</name>
</gene>
<organism evidence="2 3">
    <name type="scientific">Gossypium schwendimanii</name>
    <name type="common">Cotton</name>
    <dbReference type="NCBI Taxonomy" id="34291"/>
    <lineage>
        <taxon>Eukaryota</taxon>
        <taxon>Viridiplantae</taxon>
        <taxon>Streptophyta</taxon>
        <taxon>Embryophyta</taxon>
        <taxon>Tracheophyta</taxon>
        <taxon>Spermatophyta</taxon>
        <taxon>Magnoliopsida</taxon>
        <taxon>eudicotyledons</taxon>
        <taxon>Gunneridae</taxon>
        <taxon>Pentapetalae</taxon>
        <taxon>rosids</taxon>
        <taxon>malvids</taxon>
        <taxon>Malvales</taxon>
        <taxon>Malvaceae</taxon>
        <taxon>Malvoideae</taxon>
        <taxon>Gossypium</taxon>
    </lineage>
</organism>